<proteinExistence type="predicted"/>
<dbReference type="Gramene" id="KGN51999">
    <property type="protein sequence ID" value="KGN51999"/>
    <property type="gene ID" value="Csa_5G606890"/>
</dbReference>
<reference evidence="1 2" key="3">
    <citation type="journal article" date="2010" name="BMC Genomics">
        <title>Transcriptome sequencing and comparative analysis of cucumber flowers with different sex types.</title>
        <authorList>
            <person name="Guo S."/>
            <person name="Zheng Y."/>
            <person name="Joung J.G."/>
            <person name="Liu S."/>
            <person name="Zhang Z."/>
            <person name="Crasta O.R."/>
            <person name="Sobral B.W."/>
            <person name="Xu Y."/>
            <person name="Huang S."/>
            <person name="Fei Z."/>
        </authorList>
    </citation>
    <scope>NUCLEOTIDE SEQUENCE [LARGE SCALE GENOMIC DNA]</scope>
    <source>
        <strain evidence="2">cv. 9930</strain>
    </source>
</reference>
<dbReference type="EMBL" id="CM002926">
    <property type="protein sequence ID" value="KGN51999.1"/>
    <property type="molecule type" value="Genomic_DNA"/>
</dbReference>
<dbReference type="Proteomes" id="UP000029981">
    <property type="component" value="Chromosome 5"/>
</dbReference>
<protein>
    <submittedName>
        <fullName evidence="1">Uncharacterized protein</fullName>
    </submittedName>
</protein>
<gene>
    <name evidence="1" type="ORF">Csa_5G606890</name>
</gene>
<evidence type="ECO:0000313" key="2">
    <source>
        <dbReference type="Proteomes" id="UP000029981"/>
    </source>
</evidence>
<dbReference type="AlphaFoldDB" id="A0A0A0KT12"/>
<name>A0A0A0KT12_CUCSA</name>
<organism evidence="1 2">
    <name type="scientific">Cucumis sativus</name>
    <name type="common">Cucumber</name>
    <dbReference type="NCBI Taxonomy" id="3659"/>
    <lineage>
        <taxon>Eukaryota</taxon>
        <taxon>Viridiplantae</taxon>
        <taxon>Streptophyta</taxon>
        <taxon>Embryophyta</taxon>
        <taxon>Tracheophyta</taxon>
        <taxon>Spermatophyta</taxon>
        <taxon>Magnoliopsida</taxon>
        <taxon>eudicotyledons</taxon>
        <taxon>Gunneridae</taxon>
        <taxon>Pentapetalae</taxon>
        <taxon>rosids</taxon>
        <taxon>fabids</taxon>
        <taxon>Cucurbitales</taxon>
        <taxon>Cucurbitaceae</taxon>
        <taxon>Benincaseae</taxon>
        <taxon>Cucumis</taxon>
    </lineage>
</organism>
<keyword evidence="2" id="KW-1185">Reference proteome</keyword>
<reference evidence="1 2" key="4">
    <citation type="journal article" date="2011" name="BMC Genomics">
        <title>RNA-Seq improves annotation of protein-coding genes in the cucumber genome.</title>
        <authorList>
            <person name="Li Z."/>
            <person name="Zhang Z."/>
            <person name="Yan P."/>
            <person name="Huang S."/>
            <person name="Fei Z."/>
            <person name="Lin K."/>
        </authorList>
    </citation>
    <scope>NUCLEOTIDE SEQUENCE [LARGE SCALE GENOMIC DNA]</scope>
    <source>
        <strain evidence="2">cv. 9930</strain>
    </source>
</reference>
<sequence>MGDEKENLCWSIIKSFINCLLGLNDGNADASNAAVSPSGPEAAMVAAAKHFSSAHKFGYLKSWLDLVVKHERRRSSSYVMSNTPC</sequence>
<reference evidence="1 2" key="2">
    <citation type="journal article" date="2009" name="PLoS ONE">
        <title>An integrated genetic and cytogenetic map of the cucumber genome.</title>
        <authorList>
            <person name="Ren Y."/>
            <person name="Zhang Z."/>
            <person name="Liu J."/>
            <person name="Staub J.E."/>
            <person name="Han Y."/>
            <person name="Cheng Z."/>
            <person name="Li X."/>
            <person name="Lu J."/>
            <person name="Miao H."/>
            <person name="Kang H."/>
            <person name="Xie B."/>
            <person name="Gu X."/>
            <person name="Wang X."/>
            <person name="Du Y."/>
            <person name="Jin W."/>
            <person name="Huang S."/>
        </authorList>
    </citation>
    <scope>NUCLEOTIDE SEQUENCE [LARGE SCALE GENOMIC DNA]</scope>
    <source>
        <strain evidence="2">cv. 9930</strain>
    </source>
</reference>
<accession>A0A0A0KT12</accession>
<evidence type="ECO:0000313" key="1">
    <source>
        <dbReference type="EMBL" id="KGN51999.1"/>
    </source>
</evidence>
<reference evidence="1 2" key="1">
    <citation type="journal article" date="2009" name="Nat. Genet.">
        <title>The genome of the cucumber, Cucumis sativus L.</title>
        <authorList>
            <person name="Huang S."/>
            <person name="Li R."/>
            <person name="Zhang Z."/>
            <person name="Li L."/>
            <person name="Gu X."/>
            <person name="Fan W."/>
            <person name="Lucas W.J."/>
            <person name="Wang X."/>
            <person name="Xie B."/>
            <person name="Ni P."/>
            <person name="Ren Y."/>
            <person name="Zhu H."/>
            <person name="Li J."/>
            <person name="Lin K."/>
            <person name="Jin W."/>
            <person name="Fei Z."/>
            <person name="Li G."/>
            <person name="Staub J."/>
            <person name="Kilian A."/>
            <person name="van der Vossen E.A."/>
            <person name="Wu Y."/>
            <person name="Guo J."/>
            <person name="He J."/>
            <person name="Jia Z."/>
            <person name="Ren Y."/>
            <person name="Tian G."/>
            <person name="Lu Y."/>
            <person name="Ruan J."/>
            <person name="Qian W."/>
            <person name="Wang M."/>
            <person name="Huang Q."/>
            <person name="Li B."/>
            <person name="Xuan Z."/>
            <person name="Cao J."/>
            <person name="Asan"/>
            <person name="Wu Z."/>
            <person name="Zhang J."/>
            <person name="Cai Q."/>
            <person name="Bai Y."/>
            <person name="Zhao B."/>
            <person name="Han Y."/>
            <person name="Li Y."/>
            <person name="Li X."/>
            <person name="Wang S."/>
            <person name="Shi Q."/>
            <person name="Liu S."/>
            <person name="Cho W.K."/>
            <person name="Kim J.Y."/>
            <person name="Xu Y."/>
            <person name="Heller-Uszynska K."/>
            <person name="Miao H."/>
            <person name="Cheng Z."/>
            <person name="Zhang S."/>
            <person name="Wu J."/>
            <person name="Yang Y."/>
            <person name="Kang H."/>
            <person name="Li M."/>
            <person name="Liang H."/>
            <person name="Ren X."/>
            <person name="Shi Z."/>
            <person name="Wen M."/>
            <person name="Jian M."/>
            <person name="Yang H."/>
            <person name="Zhang G."/>
            <person name="Yang Z."/>
            <person name="Chen R."/>
            <person name="Liu S."/>
            <person name="Li J."/>
            <person name="Ma L."/>
            <person name="Liu H."/>
            <person name="Zhou Y."/>
            <person name="Zhao J."/>
            <person name="Fang X."/>
            <person name="Li G."/>
            <person name="Fang L."/>
            <person name="Li Y."/>
            <person name="Liu D."/>
            <person name="Zheng H."/>
            <person name="Zhang Y."/>
            <person name="Qin N."/>
            <person name="Li Z."/>
            <person name="Yang G."/>
            <person name="Yang S."/>
            <person name="Bolund L."/>
            <person name="Kristiansen K."/>
            <person name="Zheng H."/>
            <person name="Li S."/>
            <person name="Zhang X."/>
            <person name="Yang H."/>
            <person name="Wang J."/>
            <person name="Sun R."/>
            <person name="Zhang B."/>
            <person name="Jiang S."/>
            <person name="Wang J."/>
            <person name="Du Y."/>
            <person name="Li S."/>
        </authorList>
    </citation>
    <scope>NUCLEOTIDE SEQUENCE [LARGE SCALE GENOMIC DNA]</scope>
    <source>
        <strain evidence="2">cv. 9930</strain>
    </source>
</reference>